<dbReference type="EnsemblMetazoa" id="PPA35815.1">
    <property type="protein sequence ID" value="PPA35815.1"/>
    <property type="gene ID" value="WBGene00274184"/>
</dbReference>
<dbReference type="GO" id="GO:0004402">
    <property type="term" value="F:histone acetyltransferase activity"/>
    <property type="evidence" value="ECO:0000318"/>
    <property type="project" value="GO_Central"/>
</dbReference>
<accession>A0A8R1UM98</accession>
<feature type="compositionally biased region" description="Basic and acidic residues" evidence="1">
    <location>
        <begin position="397"/>
        <end position="411"/>
    </location>
</feature>
<reference evidence="2" key="2">
    <citation type="submission" date="2022-06" db="UniProtKB">
        <authorList>
            <consortium name="EnsemblMetazoa"/>
        </authorList>
    </citation>
    <scope>IDENTIFICATION</scope>
    <source>
        <strain evidence="2">PS312</strain>
    </source>
</reference>
<evidence type="ECO:0000313" key="2">
    <source>
        <dbReference type="EnsemblMetazoa" id="PPA35815.1"/>
    </source>
</evidence>
<name>A0A2A6BNQ2_PRIPA</name>
<keyword evidence="3" id="KW-1185">Reference proteome</keyword>
<organism evidence="2 3">
    <name type="scientific">Pristionchus pacificus</name>
    <name type="common">Parasitic nematode worm</name>
    <dbReference type="NCBI Taxonomy" id="54126"/>
    <lineage>
        <taxon>Eukaryota</taxon>
        <taxon>Metazoa</taxon>
        <taxon>Ecdysozoa</taxon>
        <taxon>Nematoda</taxon>
        <taxon>Chromadorea</taxon>
        <taxon>Rhabditida</taxon>
        <taxon>Rhabditina</taxon>
        <taxon>Diplogasteromorpha</taxon>
        <taxon>Diplogasteroidea</taxon>
        <taxon>Neodiplogasteridae</taxon>
        <taxon>Pristionchus</taxon>
    </lineage>
</organism>
<dbReference type="PROSITE" id="PS50181">
    <property type="entry name" value="FBOX"/>
    <property type="match status" value="1"/>
</dbReference>
<accession>A0A2A6BNQ2</accession>
<reference evidence="3" key="1">
    <citation type="journal article" date="2008" name="Nat. Genet.">
        <title>The Pristionchus pacificus genome provides a unique perspective on nematode lifestyle and parasitism.</title>
        <authorList>
            <person name="Dieterich C."/>
            <person name="Clifton S.W."/>
            <person name="Schuster L.N."/>
            <person name="Chinwalla A."/>
            <person name="Delehaunty K."/>
            <person name="Dinkelacker I."/>
            <person name="Fulton L."/>
            <person name="Fulton R."/>
            <person name="Godfrey J."/>
            <person name="Minx P."/>
            <person name="Mitreva M."/>
            <person name="Roeseler W."/>
            <person name="Tian H."/>
            <person name="Witte H."/>
            <person name="Yang S.P."/>
            <person name="Wilson R.K."/>
            <person name="Sommer R.J."/>
        </authorList>
    </citation>
    <scope>NUCLEOTIDE SEQUENCE [LARGE SCALE GENOMIC DNA]</scope>
    <source>
        <strain evidence="3">PS312</strain>
    </source>
</reference>
<dbReference type="Pfam" id="PF00646">
    <property type="entry name" value="F-box"/>
    <property type="match status" value="1"/>
</dbReference>
<evidence type="ECO:0000256" key="1">
    <source>
        <dbReference type="SAM" id="MobiDB-lite"/>
    </source>
</evidence>
<dbReference type="Proteomes" id="UP000005239">
    <property type="component" value="Unassembled WGS sequence"/>
</dbReference>
<sequence>MHGSDHESLIWQHPILATEHPIGIRIKHRSIHSSRKPHHISMSFSGEKAINLANLPSDIVIKIIEKVGVESVDAMRLISPRWRSIADEFLSNSRNLPVIKVIRWDLDKFSLPILSMKFHAKYWQFFEVLNWMEKPMTSEYLEVSMCYGAPYDDTLPRKHDENVLRKIQKCLNRCSFIERVEINEFGFGRSTDHFDAIGKTMAGLSVDKVYVWARLFDLKLTNIMLNLFRAFTPNQLILPDSYEQFDNLKFACPDFYFKVTQIVPEIKCFYVCPQCTRNRNITHCDELRSNIADRFNVGTEISYDLNGRDIMAFWNRAALLPWSLNNNNNNPNNNNNNNNNGGGVAAAPGAPVIPLGAPLAQPINPVARAAAAAGMRARRVARGVIGRGWAPGAAARRQSDTSTAREHDETGEGLRVQVGEEVADRFERLKSNQHLAGTVKRTGHVDLARAATLSDEREAAERVLLDRFVSCMEKAVGDGIEGGATEEAEAELLSELRAWSERVRREKEQIAETRAFLLARRADLMAKQASLAAACRHIEEASVTMTLPPAPRWSSRH</sequence>
<proteinExistence type="predicted"/>
<evidence type="ECO:0000313" key="3">
    <source>
        <dbReference type="Proteomes" id="UP000005239"/>
    </source>
</evidence>
<protein>
    <submittedName>
        <fullName evidence="2">F-box domain-containing protein</fullName>
    </submittedName>
</protein>
<dbReference type="InterPro" id="IPR001810">
    <property type="entry name" value="F-box_dom"/>
</dbReference>
<feature type="region of interest" description="Disordered" evidence="1">
    <location>
        <begin position="391"/>
        <end position="411"/>
    </location>
</feature>
<dbReference type="AlphaFoldDB" id="A0A2A6BNQ2"/>
<gene>
    <name evidence="2" type="primary">WBGene00274184</name>
</gene>